<dbReference type="EMBL" id="JGVR01000003">
    <property type="protein sequence ID" value="KEZ20743.1"/>
    <property type="molecule type" value="Genomic_DNA"/>
</dbReference>
<sequence length="316" mass="34468">MFCARPDTQDASTRRDLALKRLAMTNSLFSLVAAELSAPADPRAAAMAGALAAKYPGAARAVLFYGSCLREANLDGLMLDFYLIVSDYEAAYGKGWLARANRAIPPNVFPFEHGGLIAKYAVLSEADFARLNSMNADNVSVWARFAQPSRLLWSADDLARQRALAAVAQAAPTLLSLARPMADGQGDDPVALWKTGFTLTYNAELRAEKTGRSLSIVDADPDRYRRFGAAALAEGLPPSPDHADKVWRGLQRRGKYLSVVRLAKASFTYAGGIDYLAWKINRHAGTAIEIKPWQRRWPLLGAVTLLPRLFLGGSIR</sequence>
<organism evidence="1 2">
    <name type="scientific">Sphingobium yanoikuyae</name>
    <name type="common">Sphingomonas yanoikuyae</name>
    <dbReference type="NCBI Taxonomy" id="13690"/>
    <lineage>
        <taxon>Bacteria</taxon>
        <taxon>Pseudomonadati</taxon>
        <taxon>Pseudomonadota</taxon>
        <taxon>Alphaproteobacteria</taxon>
        <taxon>Sphingomonadales</taxon>
        <taxon>Sphingomonadaceae</taxon>
        <taxon>Sphingobium</taxon>
    </lineage>
</organism>
<dbReference type="AlphaFoldDB" id="A0A084ES01"/>
<proteinExistence type="predicted"/>
<protein>
    <recommendedName>
        <fullName evidence="3">Phosphatidate cytidylyltransferase</fullName>
    </recommendedName>
</protein>
<name>A0A084ES01_SPHYA</name>
<comment type="caution">
    <text evidence="1">The sequence shown here is derived from an EMBL/GenBank/DDBJ whole genome shotgun (WGS) entry which is preliminary data.</text>
</comment>
<dbReference type="PATRIC" id="fig|13690.10.peg.811"/>
<dbReference type="Proteomes" id="UP000028534">
    <property type="component" value="Unassembled WGS sequence"/>
</dbReference>
<evidence type="ECO:0000313" key="2">
    <source>
        <dbReference type="Proteomes" id="UP000028534"/>
    </source>
</evidence>
<gene>
    <name evidence="1" type="ORF">CP98_00784</name>
</gene>
<accession>A0A084ES01</accession>
<evidence type="ECO:0008006" key="3">
    <source>
        <dbReference type="Google" id="ProtNLM"/>
    </source>
</evidence>
<reference evidence="1 2" key="1">
    <citation type="submission" date="2014-03" db="EMBL/GenBank/DDBJ databases">
        <title>Genome sequence of Sphingobium yanoikuyae B1.</title>
        <authorList>
            <person name="Gan H.M."/>
            <person name="Gan H.Y."/>
            <person name="Savka M.A."/>
        </authorList>
    </citation>
    <scope>NUCLEOTIDE SEQUENCE [LARGE SCALE GENOMIC DNA]</scope>
    <source>
        <strain evidence="1 2">B1</strain>
    </source>
</reference>
<dbReference type="STRING" id="13690.AX777_01845"/>
<evidence type="ECO:0000313" key="1">
    <source>
        <dbReference type="EMBL" id="KEZ20743.1"/>
    </source>
</evidence>
<dbReference type="eggNOG" id="COG3153">
    <property type="taxonomic scope" value="Bacteria"/>
</dbReference>